<keyword evidence="2" id="KW-1003">Cell membrane</keyword>
<keyword evidence="3 9" id="KW-0812">Transmembrane</keyword>
<dbReference type="Proteomes" id="UP000021816">
    <property type="component" value="Unassembled WGS sequence"/>
</dbReference>
<dbReference type="InterPro" id="IPR004090">
    <property type="entry name" value="Chemotax_Me-accpt_rcpt"/>
</dbReference>
<organism evidence="11 12">
    <name type="scientific">Candidatus Accumulibacter appositus</name>
    <dbReference type="NCBI Taxonomy" id="1454003"/>
    <lineage>
        <taxon>Bacteria</taxon>
        <taxon>Pseudomonadati</taxon>
        <taxon>Pseudomonadota</taxon>
        <taxon>Betaproteobacteria</taxon>
        <taxon>Candidatus Accumulibacter</taxon>
    </lineage>
</organism>
<dbReference type="AlphaFoldDB" id="A0A011PP82"/>
<dbReference type="GO" id="GO:0007165">
    <property type="term" value="P:signal transduction"/>
    <property type="evidence" value="ECO:0007669"/>
    <property type="project" value="UniProtKB-KW"/>
</dbReference>
<keyword evidence="5 9" id="KW-0472">Membrane</keyword>
<evidence type="ECO:0000256" key="1">
    <source>
        <dbReference type="ARBA" id="ARBA00004651"/>
    </source>
</evidence>
<evidence type="ECO:0000259" key="10">
    <source>
        <dbReference type="PROSITE" id="PS50111"/>
    </source>
</evidence>
<evidence type="ECO:0000256" key="2">
    <source>
        <dbReference type="ARBA" id="ARBA00022475"/>
    </source>
</evidence>
<evidence type="ECO:0000256" key="9">
    <source>
        <dbReference type="SAM" id="Phobius"/>
    </source>
</evidence>
<name>A0A011PP82_9PROT</name>
<comment type="subcellular location">
    <subcellularLocation>
        <location evidence="1">Cell membrane</location>
        <topology evidence="1">Multi-pass membrane protein</topology>
    </subcellularLocation>
</comment>
<dbReference type="Gene3D" id="3.30.450.20">
    <property type="entry name" value="PAS domain"/>
    <property type="match status" value="1"/>
</dbReference>
<dbReference type="Pfam" id="PF00015">
    <property type="entry name" value="MCPsignal"/>
    <property type="match status" value="1"/>
</dbReference>
<dbReference type="FunFam" id="1.10.287.950:FF:000001">
    <property type="entry name" value="Methyl-accepting chemotaxis sensory transducer"/>
    <property type="match status" value="1"/>
</dbReference>
<feature type="domain" description="Methyl-accepting transducer" evidence="10">
    <location>
        <begin position="274"/>
        <end position="510"/>
    </location>
</feature>
<evidence type="ECO:0000256" key="7">
    <source>
        <dbReference type="ARBA" id="ARBA00029447"/>
    </source>
</evidence>
<dbReference type="SMART" id="SM01049">
    <property type="entry name" value="Cache_2"/>
    <property type="match status" value="1"/>
</dbReference>
<dbReference type="Gene3D" id="1.10.287.950">
    <property type="entry name" value="Methyl-accepting chemotaxis protein"/>
    <property type="match status" value="1"/>
</dbReference>
<sequence>MLAFLRHLKLTTRLYALTLGMLLGLLALGALSVFELRQQVLQEKRLAIRAVVSSAMGVLQEQYDLQQAGKLTQDEAQRLAKDALRKSRFNGDDYLFIYDLSGTTMMHGVRPEREGKNTLDAKDPSGKEYIKEWIALLQANGEAHMDYQFAKPGSDKPIAKIAYAKVFAPWGWWLATGVYIEDVDAAFWASASRSIAFVAVVSALLGIFGWTINRSVQQQIGGDPALAARQVERIAEGDLTQSIRSRSEQPGNLLSTLAGMQKRLNDVVREINDGTSMLARESGELSVAASEISIAARKQAESSAATAASIEELTVSINEVSESARNTEDNSRQTADLANKGASIVRKAAAELESIAVSVQDSATRIHALVGRSQDISTITNVIREIADQTNLLALNAAIEAARAGEQGRGFAVVADEVRKLAERTTQATAQISTMVTTIQGDTSEAVVAMQSTEPKVRQGQDLASQATAVLDAIQQHAESSLLKARDVAGATKEQAIAATGIAAHVESIASMTEETDAASHSNAQAAEKLQALAGKLQAAVGYFKV</sequence>
<keyword evidence="4 9" id="KW-1133">Transmembrane helix</keyword>
<evidence type="ECO:0000256" key="4">
    <source>
        <dbReference type="ARBA" id="ARBA00022989"/>
    </source>
</evidence>
<dbReference type="STRING" id="1454003.AW10_02849"/>
<dbReference type="Pfam" id="PF17200">
    <property type="entry name" value="sCache_2"/>
    <property type="match status" value="1"/>
</dbReference>
<evidence type="ECO:0000313" key="11">
    <source>
        <dbReference type="EMBL" id="EXI78695.1"/>
    </source>
</evidence>
<reference evidence="11 12" key="1">
    <citation type="submission" date="2014-02" db="EMBL/GenBank/DDBJ databases">
        <title>Expanding our view of genomic diversity in Candidatus Accumulibacter clades.</title>
        <authorList>
            <person name="Skennerton C.T."/>
            <person name="Barr J.J."/>
            <person name="Slater F.R."/>
            <person name="Bond P.L."/>
            <person name="Tyson G.W."/>
        </authorList>
    </citation>
    <scope>NUCLEOTIDE SEQUENCE [LARGE SCALE GENOMIC DNA]</scope>
    <source>
        <strain evidence="12">BA-92</strain>
    </source>
</reference>
<proteinExistence type="inferred from homology"/>
<evidence type="ECO:0000256" key="3">
    <source>
        <dbReference type="ARBA" id="ARBA00022692"/>
    </source>
</evidence>
<feature type="transmembrane region" description="Helical" evidence="9">
    <location>
        <begin position="14"/>
        <end position="36"/>
    </location>
</feature>
<dbReference type="SUPFAM" id="SSF58104">
    <property type="entry name" value="Methyl-accepting chemotaxis protein (MCP) signaling domain"/>
    <property type="match status" value="1"/>
</dbReference>
<feature type="transmembrane region" description="Helical" evidence="9">
    <location>
        <begin position="186"/>
        <end position="210"/>
    </location>
</feature>
<dbReference type="EMBL" id="JEMX01000066">
    <property type="protein sequence ID" value="EXI78695.1"/>
    <property type="molecule type" value="Genomic_DNA"/>
</dbReference>
<dbReference type="InterPro" id="IPR004089">
    <property type="entry name" value="MCPsignal_dom"/>
</dbReference>
<dbReference type="SMART" id="SM00283">
    <property type="entry name" value="MA"/>
    <property type="match status" value="1"/>
</dbReference>
<evidence type="ECO:0000256" key="6">
    <source>
        <dbReference type="ARBA" id="ARBA00023224"/>
    </source>
</evidence>
<dbReference type="InterPro" id="IPR033480">
    <property type="entry name" value="sCache_2"/>
</dbReference>
<dbReference type="CDD" id="cd11386">
    <property type="entry name" value="MCP_signal"/>
    <property type="match status" value="1"/>
</dbReference>
<accession>A0A011PP82</accession>
<dbReference type="PANTHER" id="PTHR32089:SF112">
    <property type="entry name" value="LYSOZYME-LIKE PROTEIN-RELATED"/>
    <property type="match status" value="1"/>
</dbReference>
<gene>
    <name evidence="11" type="primary">mcp4_3</name>
    <name evidence="11" type="ORF">AW10_02849</name>
</gene>
<protein>
    <submittedName>
        <fullName evidence="11">Methyl-accepting chemotaxis protein 4</fullName>
    </submittedName>
</protein>
<dbReference type="PROSITE" id="PS50111">
    <property type="entry name" value="CHEMOTAXIS_TRANSDUC_2"/>
    <property type="match status" value="1"/>
</dbReference>
<evidence type="ECO:0000256" key="5">
    <source>
        <dbReference type="ARBA" id="ARBA00023136"/>
    </source>
</evidence>
<dbReference type="PATRIC" id="fig|1454003.3.peg.2906"/>
<dbReference type="PANTHER" id="PTHR32089">
    <property type="entry name" value="METHYL-ACCEPTING CHEMOTAXIS PROTEIN MCPB"/>
    <property type="match status" value="1"/>
</dbReference>
<keyword evidence="6 8" id="KW-0807">Transducer</keyword>
<evidence type="ECO:0000313" key="12">
    <source>
        <dbReference type="Proteomes" id="UP000021816"/>
    </source>
</evidence>
<comment type="similarity">
    <text evidence="7">Belongs to the methyl-accepting chemotaxis (MCP) protein family.</text>
</comment>
<dbReference type="GO" id="GO:0004888">
    <property type="term" value="F:transmembrane signaling receptor activity"/>
    <property type="evidence" value="ECO:0007669"/>
    <property type="project" value="InterPro"/>
</dbReference>
<evidence type="ECO:0000256" key="8">
    <source>
        <dbReference type="PROSITE-ProRule" id="PRU00284"/>
    </source>
</evidence>
<dbReference type="GO" id="GO:0006935">
    <property type="term" value="P:chemotaxis"/>
    <property type="evidence" value="ECO:0007669"/>
    <property type="project" value="InterPro"/>
</dbReference>
<dbReference type="GO" id="GO:0005886">
    <property type="term" value="C:plasma membrane"/>
    <property type="evidence" value="ECO:0007669"/>
    <property type="project" value="UniProtKB-SubCell"/>
</dbReference>
<comment type="caution">
    <text evidence="11">The sequence shown here is derived from an EMBL/GenBank/DDBJ whole genome shotgun (WGS) entry which is preliminary data.</text>
</comment>
<dbReference type="PRINTS" id="PR00260">
    <property type="entry name" value="CHEMTRNSDUCR"/>
</dbReference>